<dbReference type="InterPro" id="IPR047976">
    <property type="entry name" value="Anti_VapB2-like"/>
</dbReference>
<dbReference type="AlphaFoldDB" id="A0A0F9UWU5"/>
<dbReference type="NCBIfam" id="NF040493">
    <property type="entry name" value="TA_anti_VapB"/>
    <property type="match status" value="1"/>
</dbReference>
<organism evidence="1">
    <name type="scientific">marine sediment metagenome</name>
    <dbReference type="NCBI Taxonomy" id="412755"/>
    <lineage>
        <taxon>unclassified sequences</taxon>
        <taxon>metagenomes</taxon>
        <taxon>ecological metagenomes</taxon>
    </lineage>
</organism>
<name>A0A0F9UWU5_9ZZZZ</name>
<sequence>MDKGIVTLCEGRQVISLPKALAFPDHVKHVDVVPHGRARILVPAGESWDSWFDGDGPSDDFMLERDQPESA</sequence>
<gene>
    <name evidence="1" type="ORF">LCGC14_0171440</name>
</gene>
<dbReference type="Gene3D" id="2.10.260.10">
    <property type="match status" value="1"/>
</dbReference>
<dbReference type="EMBL" id="LAZR01000066">
    <property type="protein sequence ID" value="KKN96214.1"/>
    <property type="molecule type" value="Genomic_DNA"/>
</dbReference>
<evidence type="ECO:0000313" key="1">
    <source>
        <dbReference type="EMBL" id="KKN96214.1"/>
    </source>
</evidence>
<evidence type="ECO:0008006" key="2">
    <source>
        <dbReference type="Google" id="ProtNLM"/>
    </source>
</evidence>
<comment type="caution">
    <text evidence="1">The sequence shown here is derived from an EMBL/GenBank/DDBJ whole genome shotgun (WGS) entry which is preliminary data.</text>
</comment>
<accession>A0A0F9UWU5</accession>
<reference evidence="1" key="1">
    <citation type="journal article" date="2015" name="Nature">
        <title>Complex archaea that bridge the gap between prokaryotes and eukaryotes.</title>
        <authorList>
            <person name="Spang A."/>
            <person name="Saw J.H."/>
            <person name="Jorgensen S.L."/>
            <person name="Zaremba-Niedzwiedzka K."/>
            <person name="Martijn J."/>
            <person name="Lind A.E."/>
            <person name="van Eijk R."/>
            <person name="Schleper C."/>
            <person name="Guy L."/>
            <person name="Ettema T.J."/>
        </authorList>
    </citation>
    <scope>NUCLEOTIDE SEQUENCE</scope>
</reference>
<proteinExistence type="predicted"/>
<protein>
    <recommendedName>
        <fullName evidence="2">SpoVT-AbrB domain-containing protein</fullName>
    </recommendedName>
</protein>